<dbReference type="GO" id="GO:0005525">
    <property type="term" value="F:GTP binding"/>
    <property type="evidence" value="ECO:0007669"/>
    <property type="project" value="InterPro"/>
</dbReference>
<evidence type="ECO:0000313" key="2">
    <source>
        <dbReference type="EMBL" id="HHI88440.1"/>
    </source>
</evidence>
<dbReference type="InterPro" id="IPR031168">
    <property type="entry name" value="G_TrmE"/>
</dbReference>
<dbReference type="GO" id="GO:0005737">
    <property type="term" value="C:cytoplasm"/>
    <property type="evidence" value="ECO:0007669"/>
    <property type="project" value="TreeGrafter"/>
</dbReference>
<gene>
    <name evidence="2" type="ORF">ENK01_00670</name>
</gene>
<dbReference type="InterPro" id="IPR005225">
    <property type="entry name" value="Small_GTP-bd"/>
</dbReference>
<dbReference type="InterPro" id="IPR027417">
    <property type="entry name" value="P-loop_NTPase"/>
</dbReference>
<comment type="caution">
    <text evidence="2">The sequence shown here is derived from an EMBL/GenBank/DDBJ whole genome shotgun (WGS) entry which is preliminary data.</text>
</comment>
<feature type="domain" description="TrmE-type G" evidence="1">
    <location>
        <begin position="100"/>
        <end position="250"/>
    </location>
</feature>
<sequence length="326" mass="34732">HGKLDLTEAEGLADLIDAQSTGQRRQALRQMGGGLRLVYEGWRGKILDALSMVEGEIDFPDEDGVPDALAARAGPILADVGADIEAALAESGRGETVRTGLDIAIIGAPNAGKSSILNRLARRDAAIVAKQAGTTRDIVDIHTHIAGLAVRIADTAGLRSTQDPVEAEGVRRAKLRAKDADLRLGVIDLANTNTEVLCTLQKGDIIVYNKTDIAKPKDPPENTLYQTFQVSAQTGDGFPALETALEKLIQHRYTSTEQAGLTRLRHRECAQNALRAVQSATNSLSLAPELAGADLHAALHAIKELAGESDIEAVLDRVFSQFCIGK</sequence>
<dbReference type="Gene3D" id="1.20.120.430">
    <property type="entry name" value="tRNA modification GTPase MnmE domain 2"/>
    <property type="match status" value="1"/>
</dbReference>
<dbReference type="PANTHER" id="PTHR42714">
    <property type="entry name" value="TRNA MODIFICATION GTPASE GTPBP3"/>
    <property type="match status" value="1"/>
</dbReference>
<accession>A0A7V5U0Z7</accession>
<dbReference type="GO" id="GO:0002098">
    <property type="term" value="P:tRNA wobble uridine modification"/>
    <property type="evidence" value="ECO:0007669"/>
    <property type="project" value="TreeGrafter"/>
</dbReference>
<dbReference type="CDD" id="cd04164">
    <property type="entry name" value="trmE"/>
    <property type="match status" value="1"/>
</dbReference>
<dbReference type="Gene3D" id="3.40.50.300">
    <property type="entry name" value="P-loop containing nucleotide triphosphate hydrolases"/>
    <property type="match status" value="1"/>
</dbReference>
<dbReference type="AlphaFoldDB" id="A0A7V5U0Z7"/>
<dbReference type="InterPro" id="IPR006073">
    <property type="entry name" value="GTP-bd"/>
</dbReference>
<dbReference type="SUPFAM" id="SSF116878">
    <property type="entry name" value="TrmE connector domain"/>
    <property type="match status" value="1"/>
</dbReference>
<feature type="non-terminal residue" evidence="2">
    <location>
        <position position="1"/>
    </location>
</feature>
<reference evidence="2" key="1">
    <citation type="journal article" date="2020" name="mSystems">
        <title>Genome- and Community-Level Interaction Insights into Carbon Utilization and Element Cycling Functions of Hydrothermarchaeota in Hydrothermal Sediment.</title>
        <authorList>
            <person name="Zhou Z."/>
            <person name="Liu Y."/>
            <person name="Xu W."/>
            <person name="Pan J."/>
            <person name="Luo Z.H."/>
            <person name="Li M."/>
        </authorList>
    </citation>
    <scope>NUCLEOTIDE SEQUENCE [LARGE SCALE GENOMIC DNA]</scope>
    <source>
        <strain evidence="2">HyVt-538</strain>
    </source>
</reference>
<dbReference type="NCBIfam" id="TIGR00231">
    <property type="entry name" value="small_GTP"/>
    <property type="match status" value="1"/>
</dbReference>
<dbReference type="SUPFAM" id="SSF52540">
    <property type="entry name" value="P-loop containing nucleoside triphosphate hydrolases"/>
    <property type="match status" value="1"/>
</dbReference>
<dbReference type="InterPro" id="IPR025867">
    <property type="entry name" value="MnmE_helical"/>
</dbReference>
<dbReference type="PROSITE" id="PS51709">
    <property type="entry name" value="G_TRME"/>
    <property type="match status" value="1"/>
</dbReference>
<dbReference type="Pfam" id="PF01926">
    <property type="entry name" value="MMR_HSR1"/>
    <property type="match status" value="1"/>
</dbReference>
<protein>
    <submittedName>
        <fullName evidence="2">GTP-binding protein</fullName>
    </submittedName>
</protein>
<organism evidence="2">
    <name type="scientific">Hellea balneolensis</name>
    <dbReference type="NCBI Taxonomy" id="287478"/>
    <lineage>
        <taxon>Bacteria</taxon>
        <taxon>Pseudomonadati</taxon>
        <taxon>Pseudomonadota</taxon>
        <taxon>Alphaproteobacteria</taxon>
        <taxon>Maricaulales</taxon>
        <taxon>Robiginitomaculaceae</taxon>
        <taxon>Hellea</taxon>
    </lineage>
</organism>
<dbReference type="Pfam" id="PF12631">
    <property type="entry name" value="MnmE_helical"/>
    <property type="match status" value="1"/>
</dbReference>
<evidence type="ECO:0000259" key="1">
    <source>
        <dbReference type="PROSITE" id="PS51709"/>
    </source>
</evidence>
<dbReference type="Proteomes" id="UP000885806">
    <property type="component" value="Unassembled WGS sequence"/>
</dbReference>
<dbReference type="GO" id="GO:0030488">
    <property type="term" value="P:tRNA methylation"/>
    <property type="evidence" value="ECO:0007669"/>
    <property type="project" value="TreeGrafter"/>
</dbReference>
<dbReference type="PANTHER" id="PTHR42714:SF2">
    <property type="entry name" value="TRNA MODIFICATION GTPASE GTPBP3, MITOCHONDRIAL"/>
    <property type="match status" value="1"/>
</dbReference>
<dbReference type="EMBL" id="DROP01000047">
    <property type="protein sequence ID" value="HHI88440.1"/>
    <property type="molecule type" value="Genomic_DNA"/>
</dbReference>
<name>A0A7V5U0Z7_9PROT</name>
<proteinExistence type="predicted"/>
<dbReference type="InterPro" id="IPR027368">
    <property type="entry name" value="MnmE_dom2"/>
</dbReference>